<keyword evidence="4" id="KW-1185">Reference proteome</keyword>
<dbReference type="InterPro" id="IPR058444">
    <property type="entry name" value="DUF8131"/>
</dbReference>
<dbReference type="AlphaFoldDB" id="L9X5R8"/>
<keyword evidence="1" id="KW-0812">Transmembrane</keyword>
<protein>
    <submittedName>
        <fullName evidence="3">Cytochrome-ba3 oxidase subunit</fullName>
    </submittedName>
</protein>
<keyword evidence="1" id="KW-1133">Transmembrane helix</keyword>
<keyword evidence="1" id="KW-0472">Membrane</keyword>
<feature type="transmembrane region" description="Helical" evidence="1">
    <location>
        <begin position="12"/>
        <end position="27"/>
    </location>
</feature>
<evidence type="ECO:0000313" key="3">
    <source>
        <dbReference type="EMBL" id="ELY57015.1"/>
    </source>
</evidence>
<accession>L9X5R8</accession>
<gene>
    <name evidence="3" type="ORF">C493_09313</name>
</gene>
<sequence length="70" mass="7517">MELEDLSPRHALIVGLFALLPVTWYGLGSSLSAGVVSAINVFIILASLYVAFGPIANARDHEHDRGHETS</sequence>
<name>L9X5R8_9EURY</name>
<reference evidence="3 4" key="1">
    <citation type="journal article" date="2014" name="PLoS Genet.">
        <title>Phylogenetically driven sequencing of extremely halophilic archaea reveals strategies for static and dynamic osmo-response.</title>
        <authorList>
            <person name="Becker E.A."/>
            <person name="Seitzer P.M."/>
            <person name="Tritt A."/>
            <person name="Larsen D."/>
            <person name="Krusor M."/>
            <person name="Yao A.I."/>
            <person name="Wu D."/>
            <person name="Madern D."/>
            <person name="Eisen J.A."/>
            <person name="Darling A.E."/>
            <person name="Facciotti M.T."/>
        </authorList>
    </citation>
    <scope>NUCLEOTIDE SEQUENCE [LARGE SCALE GENOMIC DNA]</scope>
    <source>
        <strain evidence="3 4">JCM 12255</strain>
    </source>
</reference>
<dbReference type="PATRIC" id="fig|1227499.3.peg.1884"/>
<organism evidence="3 4">
    <name type="scientific">Natronolimnohabitans innermongolicus JCM 12255</name>
    <dbReference type="NCBI Taxonomy" id="1227499"/>
    <lineage>
        <taxon>Archaea</taxon>
        <taxon>Methanobacteriati</taxon>
        <taxon>Methanobacteriota</taxon>
        <taxon>Stenosarchaea group</taxon>
        <taxon>Halobacteria</taxon>
        <taxon>Halobacteriales</taxon>
        <taxon>Natrialbaceae</taxon>
        <taxon>Natronolimnohabitans</taxon>
    </lineage>
</organism>
<dbReference type="eggNOG" id="arCOG10155">
    <property type="taxonomic scope" value="Archaea"/>
</dbReference>
<evidence type="ECO:0000256" key="1">
    <source>
        <dbReference type="SAM" id="Phobius"/>
    </source>
</evidence>
<dbReference type="RefSeq" id="WP_007259153.1">
    <property type="nucleotide sequence ID" value="NZ_AOHZ01000043.1"/>
</dbReference>
<dbReference type="EMBL" id="AOHZ01000043">
    <property type="protein sequence ID" value="ELY57015.1"/>
    <property type="molecule type" value="Genomic_DNA"/>
</dbReference>
<dbReference type="Pfam" id="PF26452">
    <property type="entry name" value="DUF8131"/>
    <property type="match status" value="1"/>
</dbReference>
<proteinExistence type="predicted"/>
<dbReference type="STRING" id="1227499.C493_09313"/>
<evidence type="ECO:0000259" key="2">
    <source>
        <dbReference type="Pfam" id="PF26452"/>
    </source>
</evidence>
<comment type="caution">
    <text evidence="3">The sequence shown here is derived from an EMBL/GenBank/DDBJ whole genome shotgun (WGS) entry which is preliminary data.</text>
</comment>
<feature type="domain" description="DUF8131" evidence="2">
    <location>
        <begin position="4"/>
        <end position="67"/>
    </location>
</feature>
<dbReference type="OrthoDB" id="170780at2157"/>
<dbReference type="Proteomes" id="UP000011602">
    <property type="component" value="Unassembled WGS sequence"/>
</dbReference>
<evidence type="ECO:0000313" key="4">
    <source>
        <dbReference type="Proteomes" id="UP000011602"/>
    </source>
</evidence>
<feature type="transmembrane region" description="Helical" evidence="1">
    <location>
        <begin position="33"/>
        <end position="52"/>
    </location>
</feature>